<dbReference type="SMART" id="SM00748">
    <property type="entry name" value="HEPN"/>
    <property type="match status" value="1"/>
</dbReference>
<dbReference type="SUPFAM" id="SSF81593">
    <property type="entry name" value="Nucleotidyltransferase substrate binding subunit/domain"/>
    <property type="match status" value="1"/>
</dbReference>
<reference evidence="2 3" key="1">
    <citation type="journal article" date="2010" name="Nature">
        <title>Nitrite-driven anaerobic methane oxidation by oxygenic bacteria.</title>
        <authorList>
            <person name="Ettwig K.F."/>
            <person name="Butler M.K."/>
            <person name="Le Paslier D."/>
            <person name="Pelletier E."/>
            <person name="Mangenot S."/>
            <person name="Kuypers M.M.M."/>
            <person name="Schreiber F."/>
            <person name="Dutilh B.E."/>
            <person name="Zedelius J."/>
            <person name="de Beer D."/>
            <person name="Gloerich J."/>
            <person name="Wessels H.J.C.T."/>
            <person name="van Allen T."/>
            <person name="Luesken F."/>
            <person name="Wu M."/>
            <person name="van de Pas-Schoonen K.T."/>
            <person name="Op den Camp H.J.M."/>
            <person name="Janssen-Megens E.M."/>
            <person name="Francoijs K-J."/>
            <person name="Stunnenberg H."/>
            <person name="Weissenbach J."/>
            <person name="Jetten M.S.M."/>
            <person name="Strous M."/>
        </authorList>
    </citation>
    <scope>NUCLEOTIDE SEQUENCE [LARGE SCALE GENOMIC DNA]</scope>
</reference>
<evidence type="ECO:0000313" key="3">
    <source>
        <dbReference type="Proteomes" id="UP000006898"/>
    </source>
</evidence>
<dbReference type="HOGENOM" id="CLU_123170_0_1_0"/>
<proteinExistence type="predicted"/>
<dbReference type="eggNOG" id="COG2250">
    <property type="taxonomic scope" value="Bacteria"/>
</dbReference>
<name>D5MG83_METO1</name>
<dbReference type="Pfam" id="PF05168">
    <property type="entry name" value="HEPN"/>
    <property type="match status" value="1"/>
</dbReference>
<dbReference type="AlphaFoldDB" id="D5MG83"/>
<evidence type="ECO:0000313" key="2">
    <source>
        <dbReference type="EMBL" id="CBE68764.1"/>
    </source>
</evidence>
<dbReference type="EMBL" id="FP565575">
    <property type="protein sequence ID" value="CBE68764.1"/>
    <property type="molecule type" value="Genomic_DNA"/>
</dbReference>
<dbReference type="STRING" id="671143.DAMO_1706"/>
<protein>
    <submittedName>
        <fullName evidence="2">HEPN domain protein</fullName>
    </submittedName>
</protein>
<gene>
    <name evidence="2" type="ORF">DAMO_1706</name>
</gene>
<dbReference type="InterPro" id="IPR007842">
    <property type="entry name" value="HEPN_dom"/>
</dbReference>
<dbReference type="KEGG" id="mox:DAMO_1706"/>
<sequence length="141" mass="15537">MPAYERALAVVRGWVEKAESDLANATLALGAGKTCPADTVAFHAQQCAEKYLKAFLAFRGLDFPRTHDIGELVALIGTGVRVQLSVQEQRQLTSYGTVTRYPGDYEPITVTEARRAVALARRVRAAVRKLPPKDTLPKERK</sequence>
<feature type="domain" description="HEPN" evidence="1">
    <location>
        <begin position="15"/>
        <end position="123"/>
    </location>
</feature>
<dbReference type="PATRIC" id="fig|671143.5.peg.1504"/>
<evidence type="ECO:0000259" key="1">
    <source>
        <dbReference type="PROSITE" id="PS50910"/>
    </source>
</evidence>
<organism evidence="2 3">
    <name type="scientific">Methylomirabilis oxygeniifera</name>
    <dbReference type="NCBI Taxonomy" id="671143"/>
    <lineage>
        <taxon>Bacteria</taxon>
        <taxon>Candidatus Methylomirabilota</taxon>
        <taxon>Candidatus Methylomirabilia</taxon>
        <taxon>Candidatus Methylomirabilales</taxon>
        <taxon>Candidatus Methylomirabilaceae</taxon>
        <taxon>Candidatus Methylomirabilis</taxon>
    </lineage>
</organism>
<dbReference type="PROSITE" id="PS50910">
    <property type="entry name" value="HEPN"/>
    <property type="match status" value="1"/>
</dbReference>
<dbReference type="Gene3D" id="1.20.120.330">
    <property type="entry name" value="Nucleotidyltransferases domain 2"/>
    <property type="match status" value="1"/>
</dbReference>
<dbReference type="Proteomes" id="UP000006898">
    <property type="component" value="Chromosome"/>
</dbReference>
<accession>D5MG83</accession>